<evidence type="ECO:0000313" key="1">
    <source>
        <dbReference type="EMBL" id="MBD8077603.1"/>
    </source>
</evidence>
<name>A0A927IYP5_9MICO</name>
<proteinExistence type="predicted"/>
<reference evidence="1" key="2">
    <citation type="submission" date="2020-09" db="EMBL/GenBank/DDBJ databases">
        <authorList>
            <person name="Yu Y."/>
        </authorList>
    </citation>
    <scope>NUCLEOTIDE SEQUENCE</scope>
    <source>
        <strain evidence="1">KCTC 49039</strain>
    </source>
</reference>
<evidence type="ECO:0000313" key="2">
    <source>
        <dbReference type="Proteomes" id="UP000610846"/>
    </source>
</evidence>
<comment type="caution">
    <text evidence="1">The sequence shown here is derived from an EMBL/GenBank/DDBJ whole genome shotgun (WGS) entry which is preliminary data.</text>
</comment>
<accession>A0A927IYP5</accession>
<keyword evidence="2" id="KW-1185">Reference proteome</keyword>
<sequence length="120" mass="12488">MNGYSIDPDAVAWHADSFWSYSGLVVRTSWADVGECLAPEVESSITQLREWFEASWSSTDWELVELADSTARSARVLGAADDDASSAAADAAASLGACPVALTVSPATAGSSRALGSRTT</sequence>
<reference evidence="1" key="1">
    <citation type="journal article" date="2018" name="Curr. Microbiol.">
        <title>Cellulosimicrobium arenosum sp. nov., Isolated from Marine Sediment Sand.</title>
        <authorList>
            <person name="Oh M."/>
            <person name="Kim J.H."/>
            <person name="Yoon J.H."/>
            <person name="Schumann P."/>
            <person name="Kim W."/>
        </authorList>
    </citation>
    <scope>NUCLEOTIDE SEQUENCE</scope>
    <source>
        <strain evidence="1">KCTC 49039</strain>
    </source>
</reference>
<dbReference type="AlphaFoldDB" id="A0A927IYP5"/>
<dbReference type="EMBL" id="JACYHB010000001">
    <property type="protein sequence ID" value="MBD8077603.1"/>
    <property type="molecule type" value="Genomic_DNA"/>
</dbReference>
<gene>
    <name evidence="1" type="ORF">IF651_00815</name>
</gene>
<dbReference type="RefSeq" id="WP_191827188.1">
    <property type="nucleotide sequence ID" value="NZ_JACYHB010000001.1"/>
</dbReference>
<dbReference type="Proteomes" id="UP000610846">
    <property type="component" value="Unassembled WGS sequence"/>
</dbReference>
<protein>
    <submittedName>
        <fullName evidence="1">Uncharacterized protein</fullName>
    </submittedName>
</protein>
<organism evidence="1 2">
    <name type="scientific">Cellulosimicrobium arenosum</name>
    <dbReference type="NCBI Taxonomy" id="2708133"/>
    <lineage>
        <taxon>Bacteria</taxon>
        <taxon>Bacillati</taxon>
        <taxon>Actinomycetota</taxon>
        <taxon>Actinomycetes</taxon>
        <taxon>Micrococcales</taxon>
        <taxon>Promicromonosporaceae</taxon>
        <taxon>Cellulosimicrobium</taxon>
    </lineage>
</organism>